<evidence type="ECO:0000259" key="2">
    <source>
        <dbReference type="PROSITE" id="PS50918"/>
    </source>
</evidence>
<proteinExistence type="predicted"/>
<reference evidence="3" key="2">
    <citation type="submission" date="2024-10" db="UniProtKB">
        <authorList>
            <consortium name="EnsemblProtists"/>
        </authorList>
    </citation>
    <scope>IDENTIFICATION</scope>
</reference>
<feature type="domain" description="WWE" evidence="2">
    <location>
        <begin position="1"/>
        <end position="72"/>
    </location>
</feature>
<feature type="region of interest" description="Disordered" evidence="1">
    <location>
        <begin position="61"/>
        <end position="101"/>
    </location>
</feature>
<dbReference type="PaxDb" id="2903-EOD19965"/>
<sequence length="392" mass="42117">MPDSDTDASWAVELSRAFSRYDADVSRIIEGAYMRQEPSVSITVRSHPYIIMFADMKQISSTDSTKTRRVQRSAPPTNKRKHGAGENAAPDAPASGASSSWMGCAPAPAAAPPLRFKRWRENGFVASSTLCTSPAAVPRLLPPPTLQVEVLHASPGENVILIRKALAAASQLVVAQLLTTAAQHLEQVRASGKGAIWVDESGAATTLLHGETRMALRASAVQLRGSGHAAAADEVAALADEREYTSTGGALVYPPGERLGLHLDDIAACNSSPFDPRVVLWSFGNDVDFQWAPARFKGRPMLDGRRHNATYELQPGVAVRTVKLQHGDALLLNVERIVHGVARVSDTCADAAATKLLPGRRMCVPIRPKADPHVEAEHYRLRAGAPARRSTK</sequence>
<dbReference type="InterPro" id="IPR037197">
    <property type="entry name" value="WWE_dom_sf"/>
</dbReference>
<keyword evidence="4" id="KW-1185">Reference proteome</keyword>
<evidence type="ECO:0000256" key="1">
    <source>
        <dbReference type="SAM" id="MobiDB-lite"/>
    </source>
</evidence>
<dbReference type="GO" id="GO:0008270">
    <property type="term" value="F:zinc ion binding"/>
    <property type="evidence" value="ECO:0007669"/>
    <property type="project" value="InterPro"/>
</dbReference>
<dbReference type="AlphaFoldDB" id="A0A0D3J8Y0"/>
<evidence type="ECO:0000313" key="4">
    <source>
        <dbReference type="Proteomes" id="UP000013827"/>
    </source>
</evidence>
<dbReference type="InterPro" id="IPR037151">
    <property type="entry name" value="AlkB-like_sf"/>
</dbReference>
<dbReference type="InterPro" id="IPR004170">
    <property type="entry name" value="WWE_dom"/>
</dbReference>
<dbReference type="Gene3D" id="2.60.120.590">
    <property type="entry name" value="Alpha-ketoglutarate-dependent dioxygenase AlkB-like"/>
    <property type="match status" value="1"/>
</dbReference>
<dbReference type="Gene3D" id="3.30.720.50">
    <property type="match status" value="1"/>
</dbReference>
<name>A0A0D3J8Y0_EMIH1</name>
<accession>A0A0D3J8Y0</accession>
<dbReference type="Proteomes" id="UP000013827">
    <property type="component" value="Unassembled WGS sequence"/>
</dbReference>
<dbReference type="PROSITE" id="PS50918">
    <property type="entry name" value="WWE"/>
    <property type="match status" value="1"/>
</dbReference>
<dbReference type="EnsemblProtists" id="EOD19965">
    <property type="protein sequence ID" value="EOD19965"/>
    <property type="gene ID" value="EMIHUDRAFT_355230"/>
</dbReference>
<evidence type="ECO:0000313" key="3">
    <source>
        <dbReference type="EnsemblProtists" id="EOD19965"/>
    </source>
</evidence>
<feature type="compositionally biased region" description="Low complexity" evidence="1">
    <location>
        <begin position="88"/>
        <end position="101"/>
    </location>
</feature>
<dbReference type="InterPro" id="IPR018123">
    <property type="entry name" value="WWE-dom_subgr"/>
</dbReference>
<dbReference type="GeneID" id="17265463"/>
<dbReference type="SMART" id="SM00678">
    <property type="entry name" value="WWE"/>
    <property type="match status" value="1"/>
</dbReference>
<dbReference type="KEGG" id="ehx:EMIHUDRAFT_355230"/>
<dbReference type="Pfam" id="PF02825">
    <property type="entry name" value="WWE"/>
    <property type="match status" value="1"/>
</dbReference>
<dbReference type="HOGENOM" id="CLU_704812_0_0_1"/>
<reference evidence="4" key="1">
    <citation type="journal article" date="2013" name="Nature">
        <title>Pan genome of the phytoplankton Emiliania underpins its global distribution.</title>
        <authorList>
            <person name="Read B.A."/>
            <person name="Kegel J."/>
            <person name="Klute M.J."/>
            <person name="Kuo A."/>
            <person name="Lefebvre S.C."/>
            <person name="Maumus F."/>
            <person name="Mayer C."/>
            <person name="Miller J."/>
            <person name="Monier A."/>
            <person name="Salamov A."/>
            <person name="Young J."/>
            <person name="Aguilar M."/>
            <person name="Claverie J.M."/>
            <person name="Frickenhaus S."/>
            <person name="Gonzalez K."/>
            <person name="Herman E.K."/>
            <person name="Lin Y.C."/>
            <person name="Napier J."/>
            <person name="Ogata H."/>
            <person name="Sarno A.F."/>
            <person name="Shmutz J."/>
            <person name="Schroeder D."/>
            <person name="de Vargas C."/>
            <person name="Verret F."/>
            <person name="von Dassow P."/>
            <person name="Valentin K."/>
            <person name="Van de Peer Y."/>
            <person name="Wheeler G."/>
            <person name="Dacks J.B."/>
            <person name="Delwiche C.F."/>
            <person name="Dyhrman S.T."/>
            <person name="Glockner G."/>
            <person name="John U."/>
            <person name="Richards T."/>
            <person name="Worden A.Z."/>
            <person name="Zhang X."/>
            <person name="Grigoriev I.V."/>
            <person name="Allen A.E."/>
            <person name="Bidle K."/>
            <person name="Borodovsky M."/>
            <person name="Bowler C."/>
            <person name="Brownlee C."/>
            <person name="Cock J.M."/>
            <person name="Elias M."/>
            <person name="Gladyshev V.N."/>
            <person name="Groth M."/>
            <person name="Guda C."/>
            <person name="Hadaegh A."/>
            <person name="Iglesias-Rodriguez M.D."/>
            <person name="Jenkins J."/>
            <person name="Jones B.M."/>
            <person name="Lawson T."/>
            <person name="Leese F."/>
            <person name="Lindquist E."/>
            <person name="Lobanov A."/>
            <person name="Lomsadze A."/>
            <person name="Malik S.B."/>
            <person name="Marsh M.E."/>
            <person name="Mackinder L."/>
            <person name="Mock T."/>
            <person name="Mueller-Roeber B."/>
            <person name="Pagarete A."/>
            <person name="Parker M."/>
            <person name="Probert I."/>
            <person name="Quesneville H."/>
            <person name="Raines C."/>
            <person name="Rensing S.A."/>
            <person name="Riano-Pachon D.M."/>
            <person name="Richier S."/>
            <person name="Rokitta S."/>
            <person name="Shiraiwa Y."/>
            <person name="Soanes D.M."/>
            <person name="van der Giezen M."/>
            <person name="Wahlund T.M."/>
            <person name="Williams B."/>
            <person name="Wilson W."/>
            <person name="Wolfe G."/>
            <person name="Wurch L.L."/>
        </authorList>
    </citation>
    <scope>NUCLEOTIDE SEQUENCE</scope>
</reference>
<dbReference type="SUPFAM" id="SSF117839">
    <property type="entry name" value="WWE domain"/>
    <property type="match status" value="1"/>
</dbReference>
<organism evidence="3 4">
    <name type="scientific">Emiliania huxleyi (strain CCMP1516)</name>
    <dbReference type="NCBI Taxonomy" id="280463"/>
    <lineage>
        <taxon>Eukaryota</taxon>
        <taxon>Haptista</taxon>
        <taxon>Haptophyta</taxon>
        <taxon>Prymnesiophyceae</taxon>
        <taxon>Isochrysidales</taxon>
        <taxon>Noelaerhabdaceae</taxon>
        <taxon>Emiliania</taxon>
    </lineage>
</organism>
<dbReference type="RefSeq" id="XP_005772394.1">
    <property type="nucleotide sequence ID" value="XM_005772337.1"/>
</dbReference>
<protein>
    <recommendedName>
        <fullName evidence="2">WWE domain-containing protein</fullName>
    </recommendedName>
</protein>